<dbReference type="PRINTS" id="PR00080">
    <property type="entry name" value="SDRFAMILY"/>
</dbReference>
<dbReference type="InterPro" id="IPR020904">
    <property type="entry name" value="Sc_DH/Rdtase_CS"/>
</dbReference>
<dbReference type="FunFam" id="3.40.50.720:FF:000084">
    <property type="entry name" value="Short-chain dehydrogenase reductase"/>
    <property type="match status" value="1"/>
</dbReference>
<dbReference type="PRINTS" id="PR00081">
    <property type="entry name" value="GDHRDH"/>
</dbReference>
<dbReference type="SUPFAM" id="SSF51735">
    <property type="entry name" value="NAD(P)-binding Rossmann-fold domains"/>
    <property type="match status" value="1"/>
</dbReference>
<dbReference type="InterPro" id="IPR002347">
    <property type="entry name" value="SDR_fam"/>
</dbReference>
<comment type="similarity">
    <text evidence="1">Belongs to the short-chain dehydrogenases/reductases (SDR) family.</text>
</comment>
<dbReference type="PANTHER" id="PTHR42820:SF1">
    <property type="entry name" value="SHORT-CHAIN DEHYDROGENASE_REDUCTASE FAMILY PROTEIN"/>
    <property type="match status" value="1"/>
</dbReference>
<protein>
    <submittedName>
        <fullName evidence="2">Glucose 1-dehydrogenase</fullName>
        <ecNumber evidence="2">1.1.1.47</ecNumber>
    </submittedName>
</protein>
<dbReference type="InterPro" id="IPR036291">
    <property type="entry name" value="NAD(P)-bd_dom_sf"/>
</dbReference>
<name>A0A974S4N9_9SPHN</name>
<sequence>MSGKLDGRVAIVTGASRGQGEATARLFAEHGARVVVADVTDEGRSVAATIGANAVFAKLDVSDADNWQAVVTDTVARWGGIDVLINNAGINRPAALLDLEQGVFEQVLAINLIGPWLGMKSVAPVMIEKGKGSIVNIVSSSGLFGLNGLAAYTSSKWALRGLTKTAALELGHRGVRVNSVYPGGINTPMGNITDEPVENLGKYYTGQPIQRIGEPIEVARVSLFLASDDSSYMCGSELAVDGGQTIGTYTPFLPGAPEA</sequence>
<keyword evidence="3" id="KW-1185">Reference proteome</keyword>
<accession>A0A974S4N9</accession>
<evidence type="ECO:0000256" key="1">
    <source>
        <dbReference type="ARBA" id="ARBA00006484"/>
    </source>
</evidence>
<dbReference type="NCBIfam" id="NF005559">
    <property type="entry name" value="PRK07231.1"/>
    <property type="match status" value="1"/>
</dbReference>
<dbReference type="PANTHER" id="PTHR42820">
    <property type="entry name" value="SHORT-CHAIN DEHYDROGENASE REDUCTASE"/>
    <property type="match status" value="1"/>
</dbReference>
<dbReference type="GO" id="GO:0047936">
    <property type="term" value="F:glucose 1-dehydrogenase [NAD(P)+] activity"/>
    <property type="evidence" value="ECO:0007669"/>
    <property type="project" value="UniProtKB-EC"/>
</dbReference>
<gene>
    <name evidence="2" type="ORF">H5J25_02275</name>
</gene>
<dbReference type="Proteomes" id="UP000595894">
    <property type="component" value="Chromosome"/>
</dbReference>
<evidence type="ECO:0000313" key="2">
    <source>
        <dbReference type="EMBL" id="QQV77649.1"/>
    </source>
</evidence>
<dbReference type="PROSITE" id="PS00061">
    <property type="entry name" value="ADH_SHORT"/>
    <property type="match status" value="1"/>
</dbReference>
<organism evidence="2 3">
    <name type="scientific">Sphingomonas aliaeris</name>
    <dbReference type="NCBI Taxonomy" id="2759526"/>
    <lineage>
        <taxon>Bacteria</taxon>
        <taxon>Pseudomonadati</taxon>
        <taxon>Pseudomonadota</taxon>
        <taxon>Alphaproteobacteria</taxon>
        <taxon>Sphingomonadales</taxon>
        <taxon>Sphingomonadaceae</taxon>
        <taxon>Sphingomonas</taxon>
    </lineage>
</organism>
<evidence type="ECO:0000313" key="3">
    <source>
        <dbReference type="Proteomes" id="UP000595894"/>
    </source>
</evidence>
<dbReference type="EC" id="1.1.1.47" evidence="2"/>
<dbReference type="Gene3D" id="3.40.50.720">
    <property type="entry name" value="NAD(P)-binding Rossmann-like Domain"/>
    <property type="match status" value="1"/>
</dbReference>
<dbReference type="RefSeq" id="WP_202094347.1">
    <property type="nucleotide sequence ID" value="NZ_CP061035.1"/>
</dbReference>
<dbReference type="Pfam" id="PF13561">
    <property type="entry name" value="adh_short_C2"/>
    <property type="match status" value="1"/>
</dbReference>
<dbReference type="EMBL" id="CP061035">
    <property type="protein sequence ID" value="QQV77649.1"/>
    <property type="molecule type" value="Genomic_DNA"/>
</dbReference>
<keyword evidence="2" id="KW-0560">Oxidoreductase</keyword>
<dbReference type="AlphaFoldDB" id="A0A974S4N9"/>
<reference evidence="3" key="1">
    <citation type="submission" date="2020-09" db="EMBL/GenBank/DDBJ databases">
        <title>Sphingomonas sp., a new species isolated from pork steak.</title>
        <authorList>
            <person name="Heidler von Heilborn D."/>
        </authorList>
    </citation>
    <scope>NUCLEOTIDE SEQUENCE [LARGE SCALE GENOMIC DNA]</scope>
</reference>
<dbReference type="KEGG" id="sari:H5J25_02275"/>
<proteinExistence type="inferred from homology"/>